<dbReference type="EMBL" id="BMZB01000001">
    <property type="protein sequence ID" value="GGZ28150.1"/>
    <property type="molecule type" value="Genomic_DNA"/>
</dbReference>
<dbReference type="Pfam" id="PF00107">
    <property type="entry name" value="ADH_zinc_N"/>
    <property type="match status" value="1"/>
</dbReference>
<dbReference type="GO" id="GO:0016491">
    <property type="term" value="F:oxidoreductase activity"/>
    <property type="evidence" value="ECO:0007669"/>
    <property type="project" value="UniProtKB-KW"/>
</dbReference>
<dbReference type="AlphaFoldDB" id="A0A918PZA1"/>
<proteinExistence type="predicted"/>
<comment type="caution">
    <text evidence="4">The sequence shown here is derived from an EMBL/GenBank/DDBJ whole genome shotgun (WGS) entry which is preliminary data.</text>
</comment>
<organism evidence="4 5">
    <name type="scientific">Asticcacaulis endophyticus</name>
    <dbReference type="NCBI Taxonomy" id="1395890"/>
    <lineage>
        <taxon>Bacteria</taxon>
        <taxon>Pseudomonadati</taxon>
        <taxon>Pseudomonadota</taxon>
        <taxon>Alphaproteobacteria</taxon>
        <taxon>Caulobacterales</taxon>
        <taxon>Caulobacteraceae</taxon>
        <taxon>Asticcacaulis</taxon>
    </lineage>
</organism>
<dbReference type="InterPro" id="IPR013149">
    <property type="entry name" value="ADH-like_C"/>
</dbReference>
<dbReference type="Gene3D" id="3.40.50.720">
    <property type="entry name" value="NAD(P)-binding Rossmann-like Domain"/>
    <property type="match status" value="1"/>
</dbReference>
<dbReference type="Proteomes" id="UP000662572">
    <property type="component" value="Unassembled WGS sequence"/>
</dbReference>
<reference evidence="4" key="2">
    <citation type="submission" date="2020-09" db="EMBL/GenBank/DDBJ databases">
        <authorList>
            <person name="Sun Q."/>
            <person name="Kim S."/>
        </authorList>
    </citation>
    <scope>NUCLEOTIDE SEQUENCE</scope>
    <source>
        <strain evidence="4">KCTC 32296</strain>
    </source>
</reference>
<dbReference type="PANTHER" id="PTHR43401">
    <property type="entry name" value="L-THREONINE 3-DEHYDROGENASE"/>
    <property type="match status" value="1"/>
</dbReference>
<dbReference type="Pfam" id="PF08240">
    <property type="entry name" value="ADH_N"/>
    <property type="match status" value="1"/>
</dbReference>
<evidence type="ECO:0000259" key="2">
    <source>
        <dbReference type="Pfam" id="PF00107"/>
    </source>
</evidence>
<evidence type="ECO:0000313" key="5">
    <source>
        <dbReference type="Proteomes" id="UP000662572"/>
    </source>
</evidence>
<name>A0A918PZA1_9CAUL</name>
<feature type="domain" description="Alcohol dehydrogenase-like N-terminal" evidence="3">
    <location>
        <begin position="24"/>
        <end position="130"/>
    </location>
</feature>
<reference evidence="4" key="1">
    <citation type="journal article" date="2014" name="Int. J. Syst. Evol. Microbiol.">
        <title>Complete genome sequence of Corynebacterium casei LMG S-19264T (=DSM 44701T), isolated from a smear-ripened cheese.</title>
        <authorList>
            <consortium name="US DOE Joint Genome Institute (JGI-PGF)"/>
            <person name="Walter F."/>
            <person name="Albersmeier A."/>
            <person name="Kalinowski J."/>
            <person name="Ruckert C."/>
        </authorList>
    </citation>
    <scope>NUCLEOTIDE SEQUENCE</scope>
    <source>
        <strain evidence="4">KCTC 32296</strain>
    </source>
</reference>
<accession>A0A918PZA1</accession>
<protein>
    <submittedName>
        <fullName evidence="4">Alcohol dehydrogenase</fullName>
    </submittedName>
</protein>
<dbReference type="Gene3D" id="3.90.180.10">
    <property type="entry name" value="Medium-chain alcohol dehydrogenases, catalytic domain"/>
    <property type="match status" value="1"/>
</dbReference>
<dbReference type="SUPFAM" id="SSF50129">
    <property type="entry name" value="GroES-like"/>
    <property type="match status" value="1"/>
</dbReference>
<dbReference type="PANTHER" id="PTHR43401:SF3">
    <property type="entry name" value="L-GALACTONATE-5-DEHYDROGENASE"/>
    <property type="match status" value="1"/>
</dbReference>
<dbReference type="InterPro" id="IPR011032">
    <property type="entry name" value="GroES-like_sf"/>
</dbReference>
<dbReference type="InterPro" id="IPR036291">
    <property type="entry name" value="NAD(P)-bd_dom_sf"/>
</dbReference>
<dbReference type="InterPro" id="IPR050129">
    <property type="entry name" value="Zn_alcohol_dh"/>
</dbReference>
<evidence type="ECO:0000259" key="3">
    <source>
        <dbReference type="Pfam" id="PF08240"/>
    </source>
</evidence>
<dbReference type="CDD" id="cd08261">
    <property type="entry name" value="Zn_ADH7"/>
    <property type="match status" value="1"/>
</dbReference>
<gene>
    <name evidence="4" type="ORF">GCM10011273_12390</name>
</gene>
<keyword evidence="5" id="KW-1185">Reference proteome</keyword>
<evidence type="ECO:0000256" key="1">
    <source>
        <dbReference type="ARBA" id="ARBA00023002"/>
    </source>
</evidence>
<dbReference type="InterPro" id="IPR013154">
    <property type="entry name" value="ADH-like_N"/>
</dbReference>
<evidence type="ECO:0000313" key="4">
    <source>
        <dbReference type="EMBL" id="GGZ28150.1"/>
    </source>
</evidence>
<dbReference type="RefSeq" id="WP_189485512.1">
    <property type="nucleotide sequence ID" value="NZ_BMZB01000001.1"/>
</dbReference>
<feature type="domain" description="Alcohol dehydrogenase-like C-terminal" evidence="2">
    <location>
        <begin position="175"/>
        <end position="300"/>
    </location>
</feature>
<dbReference type="SUPFAM" id="SSF51735">
    <property type="entry name" value="NAD(P)-binding Rossmann-fold domains"/>
    <property type="match status" value="1"/>
</dbReference>
<keyword evidence="1" id="KW-0560">Oxidoreductase</keyword>
<sequence length="342" mass="36651">MDTVICEAPGKLVHTQRPRPVRAEGEVLVRVRRVGICGTDMHIYKGTQPFLTYPRVMGHELSGEVAEAPAGSDLSPGDVVYIMPYMSCGHCAACRKGKGNCCMNIRVLGVHMDGGLCEYISVPEGFVFKATGIGLDEAAMLEFLAIGHHAVRRAQVQTSQKEQSGHKALVVGVGPIGIATALFAKLRGAEVTVIDSRQPRIDFCLRELKADHGVLVGDDTRDQLSQLTGGDFYDVVFDATGAPKAMEAGFGYVGHGGTYVLISVVAADITFNDPEFHKRETTLMGSRNATPEDFKGVLAAMIAGHVPTAALNTHRAKLSELPDILPQWIEPSAGVIKALVEC</sequence>